<comment type="caution">
    <text evidence="2">The sequence shown here is derived from an EMBL/GenBank/DDBJ whole genome shotgun (WGS) entry which is preliminary data.</text>
</comment>
<proteinExistence type="predicted"/>
<feature type="domain" description="Glycosyl transferase family 1" evidence="1">
    <location>
        <begin position="229"/>
        <end position="343"/>
    </location>
</feature>
<dbReference type="EMBL" id="QKRB01000038">
    <property type="protein sequence ID" value="PZD96477.1"/>
    <property type="molecule type" value="Genomic_DNA"/>
</dbReference>
<dbReference type="Gene3D" id="3.40.50.2000">
    <property type="entry name" value="Glycogen Phosphorylase B"/>
    <property type="match status" value="1"/>
</dbReference>
<dbReference type="AlphaFoldDB" id="A0A2W1LY86"/>
<sequence length="432" mass="49386">MVVAIKSLVFRLLFKFGKYAKPIVTKVLPFEARQKLKKRILKSAFPIKGQDDKKELLSSAKGINLIGYARAEMGIGESCRIAAKSANAASVPFGIINFTGTNSARKMDTTWSHKEINSAVYDINVFHINAEQMTEIYANYGNSLFLNRYNIGYWHWELPDFPDEWLDSFSLVDEIWVPSTFVADSIALKSPVPVVKIPHSIEVQIEQSRNREHYGLPMDSFLFLTMYDIKSYQERKNPKASIKAFKKAFKPDNKEVGLVIKVNSYNSDLTELNVLYELIGEYQNIYMVKDTLSRNDVNALISNIDCYVSLHRSEGFGLGLAEAMYLGKPVIGTNWSSNTDFMNNDNSCPVRFDLVQVGQDHGPYKAYQYWADPDLDHASEYMEKLVYDVEYYNRIASKGEEDIKEHFSPKSVGALIQKRLDYIYMWKFGGTK</sequence>
<dbReference type="PANTHER" id="PTHR46656">
    <property type="entry name" value="PUTATIVE-RELATED"/>
    <property type="match status" value="1"/>
</dbReference>
<name>A0A2W1LY86_9BACL</name>
<dbReference type="CDD" id="cd03801">
    <property type="entry name" value="GT4_PimA-like"/>
    <property type="match status" value="1"/>
</dbReference>
<dbReference type="Proteomes" id="UP000249522">
    <property type="component" value="Unassembled WGS sequence"/>
</dbReference>
<protein>
    <submittedName>
        <fullName evidence="2">Glycosyltransferase family 1 protein</fullName>
    </submittedName>
</protein>
<dbReference type="Pfam" id="PF00534">
    <property type="entry name" value="Glycos_transf_1"/>
    <property type="match status" value="1"/>
</dbReference>
<organism evidence="2 3">
    <name type="scientific">Paenibacillus sambharensis</name>
    <dbReference type="NCBI Taxonomy" id="1803190"/>
    <lineage>
        <taxon>Bacteria</taxon>
        <taxon>Bacillati</taxon>
        <taxon>Bacillota</taxon>
        <taxon>Bacilli</taxon>
        <taxon>Bacillales</taxon>
        <taxon>Paenibacillaceae</taxon>
        <taxon>Paenibacillus</taxon>
    </lineage>
</organism>
<dbReference type="GO" id="GO:0016757">
    <property type="term" value="F:glycosyltransferase activity"/>
    <property type="evidence" value="ECO:0007669"/>
    <property type="project" value="InterPro"/>
</dbReference>
<dbReference type="SUPFAM" id="SSF53756">
    <property type="entry name" value="UDP-Glycosyltransferase/glycogen phosphorylase"/>
    <property type="match status" value="1"/>
</dbReference>
<reference evidence="2 3" key="1">
    <citation type="submission" date="2018-06" db="EMBL/GenBank/DDBJ databases">
        <title>Paenibacillus imtechensis sp. nov.</title>
        <authorList>
            <person name="Pinnaka A.K."/>
            <person name="Singh H."/>
            <person name="Kaur M."/>
        </authorList>
    </citation>
    <scope>NUCLEOTIDE SEQUENCE [LARGE SCALE GENOMIC DNA]</scope>
    <source>
        <strain evidence="2 3">SMB1</strain>
    </source>
</reference>
<keyword evidence="3" id="KW-1185">Reference proteome</keyword>
<dbReference type="OrthoDB" id="440232at2"/>
<evidence type="ECO:0000313" key="3">
    <source>
        <dbReference type="Proteomes" id="UP000249522"/>
    </source>
</evidence>
<evidence type="ECO:0000259" key="1">
    <source>
        <dbReference type="Pfam" id="PF00534"/>
    </source>
</evidence>
<evidence type="ECO:0000313" key="2">
    <source>
        <dbReference type="EMBL" id="PZD96477.1"/>
    </source>
</evidence>
<keyword evidence="2" id="KW-0808">Transferase</keyword>
<dbReference type="PANTHER" id="PTHR46656:SF3">
    <property type="entry name" value="PUTATIVE-RELATED"/>
    <property type="match status" value="1"/>
</dbReference>
<accession>A0A2W1LY86</accession>
<gene>
    <name evidence="2" type="ORF">DNH61_07645</name>
</gene>
<dbReference type="InterPro" id="IPR001296">
    <property type="entry name" value="Glyco_trans_1"/>
</dbReference>
<dbReference type="RefSeq" id="WP_111146171.1">
    <property type="nucleotide sequence ID" value="NZ_QKRB01000038.1"/>
</dbReference>